<comment type="function">
    <text evidence="11">Part of the high-affinity ATP-driven potassium transport (or Kdp) system, which catalyzes the hydrolysis of ATP coupled with the electrogenic transport of potassium into the cytoplasm. This subunit acts as a catalytic chaperone that increases the ATP-binding affinity of the ATP-hydrolyzing subunit KdpB by the formation of a transient KdpB/KdpC/ATP ternary complex.</text>
</comment>
<keyword evidence="5 11" id="KW-0547">Nucleotide-binding</keyword>
<evidence type="ECO:0000256" key="3">
    <source>
        <dbReference type="ARBA" id="ARBA00022538"/>
    </source>
</evidence>
<dbReference type="GO" id="GO:0005524">
    <property type="term" value="F:ATP binding"/>
    <property type="evidence" value="ECO:0007669"/>
    <property type="project" value="UniProtKB-UniRule"/>
</dbReference>
<dbReference type="Pfam" id="PF02669">
    <property type="entry name" value="KdpC"/>
    <property type="match status" value="1"/>
</dbReference>
<evidence type="ECO:0000256" key="10">
    <source>
        <dbReference type="ARBA" id="ARBA00023136"/>
    </source>
</evidence>
<dbReference type="InterPro" id="IPR003820">
    <property type="entry name" value="KdpC"/>
</dbReference>
<dbReference type="GO" id="GO:0005886">
    <property type="term" value="C:plasma membrane"/>
    <property type="evidence" value="ECO:0007669"/>
    <property type="project" value="UniProtKB-SubCell"/>
</dbReference>
<proteinExistence type="inferred from homology"/>
<evidence type="ECO:0000256" key="8">
    <source>
        <dbReference type="ARBA" id="ARBA00022989"/>
    </source>
</evidence>
<keyword evidence="3 11" id="KW-0633">Potassium transport</keyword>
<dbReference type="NCBIfam" id="NF001454">
    <property type="entry name" value="PRK00315.1"/>
    <property type="match status" value="1"/>
</dbReference>
<dbReference type="PIRSF" id="PIRSF001296">
    <property type="entry name" value="K_ATPase_KdpC"/>
    <property type="match status" value="1"/>
</dbReference>
<evidence type="ECO:0000256" key="2">
    <source>
        <dbReference type="ARBA" id="ARBA00022475"/>
    </source>
</evidence>
<evidence type="ECO:0000256" key="1">
    <source>
        <dbReference type="ARBA" id="ARBA00022448"/>
    </source>
</evidence>
<dbReference type="NCBIfam" id="TIGR00681">
    <property type="entry name" value="kdpC"/>
    <property type="match status" value="1"/>
</dbReference>
<comment type="subunit">
    <text evidence="11">The system is composed of three essential subunits: KdpA, KdpB and KdpC.</text>
</comment>
<dbReference type="STRING" id="419479.SAMN04488563_6235"/>
<keyword evidence="4 11" id="KW-0812">Transmembrane</keyword>
<dbReference type="PANTHER" id="PTHR30042:SF2">
    <property type="entry name" value="POTASSIUM-TRANSPORTING ATPASE KDPC SUBUNIT"/>
    <property type="match status" value="1"/>
</dbReference>
<dbReference type="PANTHER" id="PTHR30042">
    <property type="entry name" value="POTASSIUM-TRANSPORTING ATPASE C CHAIN"/>
    <property type="match status" value="1"/>
</dbReference>
<evidence type="ECO:0000256" key="6">
    <source>
        <dbReference type="ARBA" id="ARBA00022840"/>
    </source>
</evidence>
<dbReference type="GO" id="GO:0008556">
    <property type="term" value="F:P-type potassium transmembrane transporter activity"/>
    <property type="evidence" value="ECO:0007669"/>
    <property type="project" value="InterPro"/>
</dbReference>
<dbReference type="EMBL" id="LT629791">
    <property type="protein sequence ID" value="SDU80874.1"/>
    <property type="molecule type" value="Genomic_DNA"/>
</dbReference>
<keyword evidence="13" id="KW-1185">Reference proteome</keyword>
<evidence type="ECO:0000313" key="12">
    <source>
        <dbReference type="EMBL" id="SDU80874.1"/>
    </source>
</evidence>
<sequence>MRQSWAGLRVLLLFTVILGIAYPLAVTGVSQLAFGDQADGSVIERDGETVGSSLIGQTFDGEEWFHSRPSAAGDGYDTLSSSGSNLGPESADLLAAVEERRAAVAEEEGIDPADVPADALTASGSGLDPHISPEYADIQVDRVADARGLDVDTVAGLVDDHTQGRTLGFLGGERVNVLELNLALEDLGGS</sequence>
<name>A0A1H2LJ94_9ACTN</name>
<keyword evidence="6 11" id="KW-0067">ATP-binding</keyword>
<protein>
    <recommendedName>
        <fullName evidence="11">Potassium-transporting ATPase KdpC subunit</fullName>
    </recommendedName>
    <alternativeName>
        <fullName evidence="11">ATP phosphohydrolase [potassium-transporting] C chain</fullName>
    </alternativeName>
    <alternativeName>
        <fullName evidence="11">Potassium-binding and translocating subunit C</fullName>
    </alternativeName>
    <alternativeName>
        <fullName evidence="11">Potassium-translocating ATPase C chain</fullName>
    </alternativeName>
</protein>
<evidence type="ECO:0000313" key="13">
    <source>
        <dbReference type="Proteomes" id="UP000182977"/>
    </source>
</evidence>
<evidence type="ECO:0000256" key="7">
    <source>
        <dbReference type="ARBA" id="ARBA00022958"/>
    </source>
</evidence>
<gene>
    <name evidence="11" type="primary">kdpC</name>
    <name evidence="12" type="ORF">SAMN04488563_6235</name>
</gene>
<evidence type="ECO:0000256" key="5">
    <source>
        <dbReference type="ARBA" id="ARBA00022741"/>
    </source>
</evidence>
<dbReference type="HAMAP" id="MF_00276">
    <property type="entry name" value="KdpC"/>
    <property type="match status" value="1"/>
</dbReference>
<keyword evidence="10 11" id="KW-0472">Membrane</keyword>
<evidence type="ECO:0000256" key="11">
    <source>
        <dbReference type="HAMAP-Rule" id="MF_00276"/>
    </source>
</evidence>
<dbReference type="OrthoDB" id="9788285at2"/>
<evidence type="ECO:0000256" key="9">
    <source>
        <dbReference type="ARBA" id="ARBA00023065"/>
    </source>
</evidence>
<organism evidence="12 13">
    <name type="scientific">Jiangella alkaliphila</name>
    <dbReference type="NCBI Taxonomy" id="419479"/>
    <lineage>
        <taxon>Bacteria</taxon>
        <taxon>Bacillati</taxon>
        <taxon>Actinomycetota</taxon>
        <taxon>Actinomycetes</taxon>
        <taxon>Jiangellales</taxon>
        <taxon>Jiangellaceae</taxon>
        <taxon>Jiangella</taxon>
    </lineage>
</organism>
<dbReference type="RefSeq" id="WP_046768832.1">
    <property type="nucleotide sequence ID" value="NZ_KQ061228.1"/>
</dbReference>
<keyword evidence="7 11" id="KW-0630">Potassium</keyword>
<keyword evidence="1 11" id="KW-0813">Transport</keyword>
<dbReference type="AlphaFoldDB" id="A0A1H2LJ94"/>
<accession>A0A1H2LJ94</accession>
<comment type="subcellular location">
    <subcellularLocation>
        <location evidence="11">Cell membrane</location>
        <topology evidence="11">Single-pass membrane protein</topology>
    </subcellularLocation>
</comment>
<comment type="similarity">
    <text evidence="11">Belongs to the KdpC family.</text>
</comment>
<dbReference type="Proteomes" id="UP000182977">
    <property type="component" value="Chromosome I"/>
</dbReference>
<keyword evidence="9 11" id="KW-0406">Ion transport</keyword>
<keyword evidence="8 11" id="KW-1133">Transmembrane helix</keyword>
<keyword evidence="2 11" id="KW-1003">Cell membrane</keyword>
<reference evidence="13" key="1">
    <citation type="submission" date="2016-10" db="EMBL/GenBank/DDBJ databases">
        <authorList>
            <person name="Varghese N."/>
            <person name="Submissions S."/>
        </authorList>
    </citation>
    <scope>NUCLEOTIDE SEQUENCE [LARGE SCALE GENOMIC DNA]</scope>
    <source>
        <strain evidence="13">DSM 45079</strain>
    </source>
</reference>
<evidence type="ECO:0000256" key="4">
    <source>
        <dbReference type="ARBA" id="ARBA00022692"/>
    </source>
</evidence>